<dbReference type="AlphaFoldDB" id="A0A0F9F320"/>
<sequence>MPENEMHPFIKLTKVVLDQPSETPKEYIYLNIDNITCVIRSAENKYKKTRVFTVDPDLWFEVMKLQRLLLSTRG</sequence>
<proteinExistence type="predicted"/>
<evidence type="ECO:0000313" key="1">
    <source>
        <dbReference type="EMBL" id="KKL80774.1"/>
    </source>
</evidence>
<organism evidence="1">
    <name type="scientific">marine sediment metagenome</name>
    <dbReference type="NCBI Taxonomy" id="412755"/>
    <lineage>
        <taxon>unclassified sequences</taxon>
        <taxon>metagenomes</taxon>
        <taxon>ecological metagenomes</taxon>
    </lineage>
</organism>
<protein>
    <submittedName>
        <fullName evidence="1">Uncharacterized protein</fullName>
    </submittedName>
</protein>
<gene>
    <name evidence="1" type="ORF">LCGC14_2001370</name>
</gene>
<name>A0A0F9F320_9ZZZZ</name>
<dbReference type="EMBL" id="LAZR01022757">
    <property type="protein sequence ID" value="KKL80774.1"/>
    <property type="molecule type" value="Genomic_DNA"/>
</dbReference>
<comment type="caution">
    <text evidence="1">The sequence shown here is derived from an EMBL/GenBank/DDBJ whole genome shotgun (WGS) entry which is preliminary data.</text>
</comment>
<reference evidence="1" key="1">
    <citation type="journal article" date="2015" name="Nature">
        <title>Complex archaea that bridge the gap between prokaryotes and eukaryotes.</title>
        <authorList>
            <person name="Spang A."/>
            <person name="Saw J.H."/>
            <person name="Jorgensen S.L."/>
            <person name="Zaremba-Niedzwiedzka K."/>
            <person name="Martijn J."/>
            <person name="Lind A.E."/>
            <person name="van Eijk R."/>
            <person name="Schleper C."/>
            <person name="Guy L."/>
            <person name="Ettema T.J."/>
        </authorList>
    </citation>
    <scope>NUCLEOTIDE SEQUENCE</scope>
</reference>
<accession>A0A0F9F320</accession>